<accession>A0AAD8DK53</accession>
<dbReference type="GO" id="GO:0005886">
    <property type="term" value="C:plasma membrane"/>
    <property type="evidence" value="ECO:0007669"/>
    <property type="project" value="TreeGrafter"/>
</dbReference>
<name>A0AAD8DK53_MYTSE</name>
<dbReference type="Pfam" id="PF00405">
    <property type="entry name" value="Transferrin"/>
    <property type="match status" value="2"/>
</dbReference>
<dbReference type="GO" id="GO:0005769">
    <property type="term" value="C:early endosome"/>
    <property type="evidence" value="ECO:0007669"/>
    <property type="project" value="TreeGrafter"/>
</dbReference>
<feature type="domain" description="Transferrin-like" evidence="2">
    <location>
        <begin position="556"/>
        <end position="821"/>
    </location>
</feature>
<dbReference type="PANTHER" id="PTHR11485:SF54">
    <property type="entry name" value="TRANSFERRIN"/>
    <property type="match status" value="1"/>
</dbReference>
<dbReference type="GO" id="GO:0006826">
    <property type="term" value="P:iron ion transport"/>
    <property type="evidence" value="ECO:0007669"/>
    <property type="project" value="TreeGrafter"/>
</dbReference>
<proteinExistence type="predicted"/>
<dbReference type="CDD" id="cd13529">
    <property type="entry name" value="PBP2_transferrin"/>
    <property type="match status" value="1"/>
</dbReference>
<feature type="region of interest" description="Disordered" evidence="1">
    <location>
        <begin position="131"/>
        <end position="150"/>
    </location>
</feature>
<dbReference type="AlphaFoldDB" id="A0AAD8DK53"/>
<dbReference type="GO" id="GO:0055037">
    <property type="term" value="C:recycling endosome"/>
    <property type="evidence" value="ECO:0007669"/>
    <property type="project" value="TreeGrafter"/>
</dbReference>
<gene>
    <name evidence="3" type="ORF">PYW07_013059</name>
</gene>
<evidence type="ECO:0000313" key="3">
    <source>
        <dbReference type="EMBL" id="KAJ8703765.1"/>
    </source>
</evidence>
<evidence type="ECO:0000259" key="2">
    <source>
        <dbReference type="PROSITE" id="PS51408"/>
    </source>
</evidence>
<organism evidence="3 4">
    <name type="scientific">Mythimna separata</name>
    <name type="common">Oriental armyworm</name>
    <name type="synonym">Pseudaletia separata</name>
    <dbReference type="NCBI Taxonomy" id="271217"/>
    <lineage>
        <taxon>Eukaryota</taxon>
        <taxon>Metazoa</taxon>
        <taxon>Ecdysozoa</taxon>
        <taxon>Arthropoda</taxon>
        <taxon>Hexapoda</taxon>
        <taxon>Insecta</taxon>
        <taxon>Pterygota</taxon>
        <taxon>Neoptera</taxon>
        <taxon>Endopterygota</taxon>
        <taxon>Lepidoptera</taxon>
        <taxon>Glossata</taxon>
        <taxon>Ditrysia</taxon>
        <taxon>Noctuoidea</taxon>
        <taxon>Noctuidae</taxon>
        <taxon>Noctuinae</taxon>
        <taxon>Hadenini</taxon>
        <taxon>Mythimna</taxon>
    </lineage>
</organism>
<feature type="region of interest" description="Disordered" evidence="1">
    <location>
        <begin position="74"/>
        <end position="96"/>
    </location>
</feature>
<dbReference type="SUPFAM" id="SSF53850">
    <property type="entry name" value="Periplasmic binding protein-like II"/>
    <property type="match status" value="2"/>
</dbReference>
<dbReference type="PRINTS" id="PR00422">
    <property type="entry name" value="TRANSFERRIN"/>
</dbReference>
<evidence type="ECO:0000256" key="1">
    <source>
        <dbReference type="SAM" id="MobiDB-lite"/>
    </source>
</evidence>
<dbReference type="Proteomes" id="UP001231518">
    <property type="component" value="Chromosome 31"/>
</dbReference>
<sequence>MPASINFEQNVIIGKDRDFAAQTALTGDTVYSLPRWTARRSMVDLVLMIMDEDGPLPMYNMRPTKKTRNAADQFDDEQQGEYEARGQSPHGQIDRVHTHNNAYPKMYDELDKRRSIAQVGMDTRQMALRGAATNSSNQNDTGKFDPTCPKCIKRKKRLEEERKKKGRSSKKDKDKRIRKESKNKLDRVTKQRMPKPRKQQRTGSGNDGNLRLCIVEGRSIYKRVPIHCPVLDKEKAGVECVLGTDRLDCLRRISKGTVDFGVFSPEDLVAAQWANIDVLVTNELRLRKRPFARNIVAVVNRRILPDQSSTLHAVLKNSTLCHPGETMDDLRPLSETLSGYLESLVLERSCDPTRSNTENKLKALADFYGKACKAGPWVPDKFRDAELKRMYPSLCAACARSCSAGDRYWGNAGSLTCLTEGQGDVTWGEADDVAAYFKVDDADGGLTGSENFAYLCRNGTWRDMTQKPCVWLRRPWNVIVAKRKASEAVSKLVQSLTNSSVTVDRHWRGSLAALLESLQAPLEPLTPPRAPMDYLAMADGFREAYSQAGCDPPRHINFCTTSLLAKNKCEWLSEAGAVYGVAPPLQCVMRSSIQECLKAVQMGEVDATAAGSDWLVAGVRDYSLTPLLHEVTPITEKTNTIVAYINSDSKIAKMADLRGKRAAFPRYDGAAWHSVKNYIMKHEKISCKEFMESYFGEICAPGLDGKKCYEEGETEALKSLVDGKSDVAFISMTTYKAFQANNDSLPANAKKIVPLCPEGNEKYCFVSWSNLGHIFAANNLTSIRQHEIINVFTKLDQLFGKHPPFHNAMFSIPMVEAEDIA</sequence>
<feature type="region of interest" description="Disordered" evidence="1">
    <location>
        <begin position="155"/>
        <end position="208"/>
    </location>
</feature>
<feature type="compositionally biased region" description="Basic residues" evidence="1">
    <location>
        <begin position="190"/>
        <end position="200"/>
    </location>
</feature>
<dbReference type="PANTHER" id="PTHR11485">
    <property type="entry name" value="TRANSFERRIN"/>
    <property type="match status" value="1"/>
</dbReference>
<keyword evidence="4" id="KW-1185">Reference proteome</keyword>
<feature type="compositionally biased region" description="Basic and acidic residues" evidence="1">
    <location>
        <begin position="157"/>
        <end position="189"/>
    </location>
</feature>
<feature type="compositionally biased region" description="Polar residues" evidence="1">
    <location>
        <begin position="132"/>
        <end position="141"/>
    </location>
</feature>
<comment type="caution">
    <text evidence="3">The sequence shown here is derived from an EMBL/GenBank/DDBJ whole genome shotgun (WGS) entry which is preliminary data.</text>
</comment>
<dbReference type="InterPro" id="IPR001156">
    <property type="entry name" value="Transferrin-like_dom"/>
</dbReference>
<reference evidence="3" key="1">
    <citation type="submission" date="2023-03" db="EMBL/GenBank/DDBJ databases">
        <title>Chromosome-level genomes of two armyworms, Mythimna separata and Mythimna loreyi, provide insights into the biosynthesis and reception of sex pheromones.</title>
        <authorList>
            <person name="Zhao H."/>
        </authorList>
    </citation>
    <scope>NUCLEOTIDE SEQUENCE</scope>
    <source>
        <strain evidence="3">BeijingLab</strain>
        <tissue evidence="3">Pupa</tissue>
    </source>
</reference>
<dbReference type="GO" id="GO:0005615">
    <property type="term" value="C:extracellular space"/>
    <property type="evidence" value="ECO:0007669"/>
    <property type="project" value="TreeGrafter"/>
</dbReference>
<dbReference type="SMART" id="SM00094">
    <property type="entry name" value="TR_FER"/>
    <property type="match status" value="1"/>
</dbReference>
<evidence type="ECO:0000313" key="4">
    <source>
        <dbReference type="Proteomes" id="UP001231518"/>
    </source>
</evidence>
<protein>
    <recommendedName>
        <fullName evidence="2">Transferrin-like domain-containing protein</fullName>
    </recommendedName>
</protein>
<feature type="domain" description="Transferrin-like" evidence="2">
    <location>
        <begin position="210"/>
        <end position="536"/>
    </location>
</feature>
<dbReference type="EMBL" id="JARGEI010000032">
    <property type="protein sequence ID" value="KAJ8703765.1"/>
    <property type="molecule type" value="Genomic_DNA"/>
</dbReference>
<dbReference type="Gene3D" id="3.40.190.10">
    <property type="entry name" value="Periplasmic binding protein-like II"/>
    <property type="match status" value="3"/>
</dbReference>
<dbReference type="PROSITE" id="PS51408">
    <property type="entry name" value="TRANSFERRIN_LIKE_4"/>
    <property type="match status" value="2"/>
</dbReference>